<proteinExistence type="predicted"/>
<dbReference type="Proteomes" id="UP000490939">
    <property type="component" value="Unassembled WGS sequence"/>
</dbReference>
<dbReference type="PANTHER" id="PTHR47237:SF1">
    <property type="entry name" value="SLL0310 PROTEIN"/>
    <property type="match status" value="1"/>
</dbReference>
<accession>A0A8H3YYH3</accession>
<evidence type="ECO:0000259" key="1">
    <source>
        <dbReference type="PROSITE" id="PS51186"/>
    </source>
</evidence>
<dbReference type="Gene3D" id="3.40.630.30">
    <property type="match status" value="1"/>
</dbReference>
<evidence type="ECO:0000313" key="3">
    <source>
        <dbReference type="Proteomes" id="UP000490939"/>
    </source>
</evidence>
<dbReference type="InterPro" id="IPR041496">
    <property type="entry name" value="YitH/HolE_GNAT"/>
</dbReference>
<dbReference type="SUPFAM" id="SSF55729">
    <property type="entry name" value="Acyl-CoA N-acyltransferases (Nat)"/>
    <property type="match status" value="1"/>
</dbReference>
<evidence type="ECO:0000313" key="2">
    <source>
        <dbReference type="EMBL" id="KAE9974322.1"/>
    </source>
</evidence>
<dbReference type="PANTHER" id="PTHR47237">
    <property type="entry name" value="SLL0310 PROTEIN"/>
    <property type="match status" value="1"/>
</dbReference>
<comment type="caution">
    <text evidence="2">The sequence shown here is derived from an EMBL/GenBank/DDBJ whole genome shotgun (WGS) entry which is preliminary data.</text>
</comment>
<dbReference type="Gene3D" id="3.40.630.90">
    <property type="match status" value="1"/>
</dbReference>
<protein>
    <recommendedName>
        <fullName evidence="1">N-acetyltransferase domain-containing protein</fullName>
    </recommendedName>
</protein>
<sequence length="326" mass="35647">MAPSTESSNCIIRPATSLEEATNTWWPLMQTLGWNRARADSKTHYTSTTSLTGAPGFLVATSHSDPSNPQGCILPIVYTNKTGWIAFFCLNASVRGLGWGGKLFQAALDQFVKGSVEVVGLDAVQEQVGTYGRRGFVEMERGLVRLMGRPGMKEVPLKGTFEHVRGEGVRLVDLESVPVGVLVESDLACTGLERTGLWNREALFERSDAFGFALVSEGAKDELEGWVLVRGCEEGFRFGPLYANSKDNATLLLHQAMRRLEGKDGSFIAEVWPQNELACKVFEEAGWTNVGVDYHRMWLNGKVPAAQHPGGKADKEVYAIFDAGEG</sequence>
<dbReference type="InterPro" id="IPR000182">
    <property type="entry name" value="GNAT_dom"/>
</dbReference>
<organism evidence="2 3">
    <name type="scientific">Venturia inaequalis</name>
    <name type="common">Apple scab fungus</name>
    <dbReference type="NCBI Taxonomy" id="5025"/>
    <lineage>
        <taxon>Eukaryota</taxon>
        <taxon>Fungi</taxon>
        <taxon>Dikarya</taxon>
        <taxon>Ascomycota</taxon>
        <taxon>Pezizomycotina</taxon>
        <taxon>Dothideomycetes</taxon>
        <taxon>Pleosporomycetidae</taxon>
        <taxon>Venturiales</taxon>
        <taxon>Venturiaceae</taxon>
        <taxon>Venturia</taxon>
    </lineage>
</organism>
<dbReference type="AlphaFoldDB" id="A0A8H3YYH3"/>
<dbReference type="EMBL" id="WNWR01000564">
    <property type="protein sequence ID" value="KAE9974322.1"/>
    <property type="molecule type" value="Genomic_DNA"/>
</dbReference>
<name>A0A8H3YYH3_VENIN</name>
<dbReference type="PROSITE" id="PS51186">
    <property type="entry name" value="GNAT"/>
    <property type="match status" value="1"/>
</dbReference>
<keyword evidence="3" id="KW-1185">Reference proteome</keyword>
<dbReference type="InterPro" id="IPR016181">
    <property type="entry name" value="Acyl_CoA_acyltransferase"/>
</dbReference>
<feature type="domain" description="N-acetyltransferase" evidence="1">
    <location>
        <begin position="10"/>
        <end position="162"/>
    </location>
</feature>
<dbReference type="Pfam" id="PF18014">
    <property type="entry name" value="Acetyltransf_18"/>
    <property type="match status" value="1"/>
</dbReference>
<gene>
    <name evidence="2" type="ORF">EG327_008814</name>
</gene>
<dbReference type="GO" id="GO:0016747">
    <property type="term" value="F:acyltransferase activity, transferring groups other than amino-acyl groups"/>
    <property type="evidence" value="ECO:0007669"/>
    <property type="project" value="InterPro"/>
</dbReference>
<dbReference type="InterPro" id="IPR052729">
    <property type="entry name" value="Acyl/Acetyltrans_Enzymes"/>
</dbReference>
<reference evidence="2 3" key="1">
    <citation type="submission" date="2019-07" db="EMBL/GenBank/DDBJ databases">
        <title>Venturia inaequalis Genome Resource.</title>
        <authorList>
            <person name="Lichtner F.J."/>
        </authorList>
    </citation>
    <scope>NUCLEOTIDE SEQUENCE [LARGE SCALE GENOMIC DNA]</scope>
    <source>
        <strain evidence="2 3">DMI_063113</strain>
    </source>
</reference>